<sequence>MTDNDITPVSAPPHETDSETSVTALVEAAIEIHTYAQPQVGAAQEEIIRPESPFWRWSHLSPILSPLGLTTRRYPSPWVPVILSCVTITIIVIGIYHLVYVQTFLSLFKKIGYGIVFFLSVGPTAGVLSVETHHYLCPSGDSSAALYELRTDYWMGAAGAALTASYVGCRLNVASQYCY</sequence>
<evidence type="ECO:0000313" key="2">
    <source>
        <dbReference type="EMBL" id="SJK98088.1"/>
    </source>
</evidence>
<dbReference type="AlphaFoldDB" id="A0A284QNQ8"/>
<feature type="transmembrane region" description="Helical" evidence="1">
    <location>
        <begin position="78"/>
        <end position="99"/>
    </location>
</feature>
<accession>A0A284QNQ8</accession>
<evidence type="ECO:0000313" key="3">
    <source>
        <dbReference type="Proteomes" id="UP000219338"/>
    </source>
</evidence>
<name>A0A284QNQ8_ARMOS</name>
<reference evidence="3" key="1">
    <citation type="journal article" date="2017" name="Nat. Ecol. Evol.">
        <title>Genome expansion and lineage-specific genetic innovations in the forest pathogenic fungi Armillaria.</title>
        <authorList>
            <person name="Sipos G."/>
            <person name="Prasanna A.N."/>
            <person name="Walter M.C."/>
            <person name="O'Connor E."/>
            <person name="Balint B."/>
            <person name="Krizsan K."/>
            <person name="Kiss B."/>
            <person name="Hess J."/>
            <person name="Varga T."/>
            <person name="Slot J."/>
            <person name="Riley R."/>
            <person name="Boka B."/>
            <person name="Rigling D."/>
            <person name="Barry K."/>
            <person name="Lee J."/>
            <person name="Mihaltcheva S."/>
            <person name="LaButti K."/>
            <person name="Lipzen A."/>
            <person name="Waldron R."/>
            <person name="Moloney N.M."/>
            <person name="Sperisen C."/>
            <person name="Kredics L."/>
            <person name="Vagvoelgyi C."/>
            <person name="Patrignani A."/>
            <person name="Fitzpatrick D."/>
            <person name="Nagy I."/>
            <person name="Doyle S."/>
            <person name="Anderson J.B."/>
            <person name="Grigoriev I.V."/>
            <person name="Gueldener U."/>
            <person name="Muensterkoetter M."/>
            <person name="Nagy L.G."/>
        </authorList>
    </citation>
    <scope>NUCLEOTIDE SEQUENCE [LARGE SCALE GENOMIC DNA]</scope>
    <source>
        <strain evidence="3">C18/9</strain>
    </source>
</reference>
<dbReference type="Proteomes" id="UP000219338">
    <property type="component" value="Unassembled WGS sequence"/>
</dbReference>
<protein>
    <submittedName>
        <fullName evidence="2">Uncharacterized protein</fullName>
    </submittedName>
</protein>
<keyword evidence="1" id="KW-1133">Transmembrane helix</keyword>
<keyword evidence="1" id="KW-0472">Membrane</keyword>
<keyword evidence="1" id="KW-0812">Transmembrane</keyword>
<gene>
    <name evidence="2" type="ORF">ARMOST_01345</name>
</gene>
<dbReference type="OrthoDB" id="10294788at2759"/>
<organism evidence="2 3">
    <name type="scientific">Armillaria ostoyae</name>
    <name type="common">Armillaria root rot fungus</name>
    <dbReference type="NCBI Taxonomy" id="47428"/>
    <lineage>
        <taxon>Eukaryota</taxon>
        <taxon>Fungi</taxon>
        <taxon>Dikarya</taxon>
        <taxon>Basidiomycota</taxon>
        <taxon>Agaricomycotina</taxon>
        <taxon>Agaricomycetes</taxon>
        <taxon>Agaricomycetidae</taxon>
        <taxon>Agaricales</taxon>
        <taxon>Marasmiineae</taxon>
        <taxon>Physalacriaceae</taxon>
        <taxon>Armillaria</taxon>
    </lineage>
</organism>
<evidence type="ECO:0000256" key="1">
    <source>
        <dbReference type="SAM" id="Phobius"/>
    </source>
</evidence>
<feature type="transmembrane region" description="Helical" evidence="1">
    <location>
        <begin position="111"/>
        <end position="130"/>
    </location>
</feature>
<proteinExistence type="predicted"/>
<dbReference type="EMBL" id="FUEG01000001">
    <property type="protein sequence ID" value="SJK98088.1"/>
    <property type="molecule type" value="Genomic_DNA"/>
</dbReference>
<keyword evidence="3" id="KW-1185">Reference proteome</keyword>